<dbReference type="Gene3D" id="2.60.40.640">
    <property type="match status" value="1"/>
</dbReference>
<dbReference type="PANTHER" id="PTHR11188:SF166">
    <property type="entry name" value="ARRESTIN (OR S-ANTIGEN), N-TERMINAL DOMAIN PROTEIN (AFU_ORTHOLOGUE AFUA_7G02050)"/>
    <property type="match status" value="1"/>
</dbReference>
<organism evidence="3 4">
    <name type="scientific">Cytospora mali</name>
    <name type="common">Apple Valsa canker fungus</name>
    <name type="synonym">Valsa mali</name>
    <dbReference type="NCBI Taxonomy" id="578113"/>
    <lineage>
        <taxon>Eukaryota</taxon>
        <taxon>Fungi</taxon>
        <taxon>Dikarya</taxon>
        <taxon>Ascomycota</taxon>
        <taxon>Pezizomycotina</taxon>
        <taxon>Sordariomycetes</taxon>
        <taxon>Sordariomycetidae</taxon>
        <taxon>Diaporthales</taxon>
        <taxon>Cytosporaceae</taxon>
        <taxon>Cytospora</taxon>
    </lineage>
</organism>
<dbReference type="InterPro" id="IPR050357">
    <property type="entry name" value="Arrestin_domain-protein"/>
</dbReference>
<dbReference type="AlphaFoldDB" id="A0A194V9P3"/>
<dbReference type="InterPro" id="IPR014752">
    <property type="entry name" value="Arrestin-like_C"/>
</dbReference>
<dbReference type="Pfam" id="PF00339">
    <property type="entry name" value="Arrestin_N"/>
    <property type="match status" value="1"/>
</dbReference>
<evidence type="ECO:0000313" key="3">
    <source>
        <dbReference type="EMBL" id="KUI60593.1"/>
    </source>
</evidence>
<proteinExistence type="predicted"/>
<evidence type="ECO:0000256" key="1">
    <source>
        <dbReference type="SAM" id="MobiDB-lite"/>
    </source>
</evidence>
<name>A0A194V9P3_CYTMA</name>
<dbReference type="OrthoDB" id="3365616at2759"/>
<gene>
    <name evidence="3" type="ORF">VP1G_07787</name>
</gene>
<dbReference type="GO" id="GO:0070086">
    <property type="term" value="P:ubiquitin-dependent endocytosis"/>
    <property type="evidence" value="ECO:0007669"/>
    <property type="project" value="TreeGrafter"/>
</dbReference>
<dbReference type="PANTHER" id="PTHR11188">
    <property type="entry name" value="ARRESTIN DOMAIN CONTAINING PROTEIN"/>
    <property type="match status" value="1"/>
</dbReference>
<keyword evidence="4" id="KW-1185">Reference proteome</keyword>
<reference evidence="4" key="1">
    <citation type="submission" date="2014-12" db="EMBL/GenBank/DDBJ databases">
        <title>Genome Sequence of Valsa Canker Pathogens Uncovers a Specific Adaption of Colonization on Woody Bark.</title>
        <authorList>
            <person name="Yin Z."/>
            <person name="Liu H."/>
            <person name="Gao X."/>
            <person name="Li Z."/>
            <person name="Song N."/>
            <person name="Ke X."/>
            <person name="Dai Q."/>
            <person name="Wu Y."/>
            <person name="Sun Y."/>
            <person name="Xu J.-R."/>
            <person name="Kang Z.K."/>
            <person name="Wang L."/>
            <person name="Huang L."/>
        </authorList>
    </citation>
    <scope>NUCLEOTIDE SEQUENCE [LARGE SCALE GENOMIC DNA]</scope>
    <source>
        <strain evidence="4">SXYL134</strain>
    </source>
</reference>
<feature type="compositionally biased region" description="Polar residues" evidence="1">
    <location>
        <begin position="245"/>
        <end position="272"/>
    </location>
</feature>
<feature type="domain" description="Arrestin-like N-terminal" evidence="2">
    <location>
        <begin position="4"/>
        <end position="124"/>
    </location>
</feature>
<dbReference type="GO" id="GO:0030674">
    <property type="term" value="F:protein-macromolecule adaptor activity"/>
    <property type="evidence" value="ECO:0007669"/>
    <property type="project" value="TreeGrafter"/>
</dbReference>
<evidence type="ECO:0000313" key="4">
    <source>
        <dbReference type="Proteomes" id="UP000078576"/>
    </source>
</evidence>
<feature type="compositionally biased region" description="Polar residues" evidence="1">
    <location>
        <begin position="531"/>
        <end position="540"/>
    </location>
</feature>
<feature type="compositionally biased region" description="Pro residues" evidence="1">
    <location>
        <begin position="405"/>
        <end position="414"/>
    </location>
</feature>
<feature type="region of interest" description="Disordered" evidence="1">
    <location>
        <begin position="403"/>
        <end position="434"/>
    </location>
</feature>
<dbReference type="SUPFAM" id="SSF81296">
    <property type="entry name" value="E set domains"/>
    <property type="match status" value="1"/>
</dbReference>
<dbReference type="STRING" id="694573.A0A194V9P3"/>
<feature type="region of interest" description="Disordered" evidence="1">
    <location>
        <begin position="466"/>
        <end position="601"/>
    </location>
</feature>
<sequence>MSIRIALSNPPEFYTNLDVISGKIILGINRPEQVGAVIVKLEGESKTALGPPDATHENNIGAGKQRRSTATDNSQIFQENHKILYKVLQVFPNENVPAYAAPMMLNPGQHEWPFRFKVPFNNACGDPNVMAKIGGLAGAGGFAGPSLFGMGGIRLMDGTKQLLYTHVTKTLPPSFTGSVEAEIRYYIKVTIQRPGLFKENWRHQIGFKFMPIEPPRPPESNQEAYARRPFTFRPKSPGIAGLSQPKRQSMFSRKQSSHTLSANGASTDNEQPPSIEISARLPHPSILTCNKAIPLRILAKKLVDTRAECYLVSLQIDLVGSTAVRCQDLVNTDTTRWVVASRHGFALPLQRGPDDAVGTETEVNEVLWTTKPLPNTVMPSFVTCNIKRSYALELKLGVSWGKPPGDAPPIPDEPAPAGSKVSKIKMGKSKGKGKEPVYNLAQTIFLPLHFSSVQVYSGLTPPESLAQAARENRRRQTQQRQQRQRPQQQQRPSARPSAPSASQSTPTLPPRQIPQQDPLYPPQLRPGQVAGQAQTSTSPGLSGVGDTVLDGAAPPYDDAPPSYDEAMAETMTEPVVPDGQARPAWSGVTNENGPANLPEKS</sequence>
<accession>A0A194V9P3</accession>
<dbReference type="GO" id="GO:0005829">
    <property type="term" value="C:cytosol"/>
    <property type="evidence" value="ECO:0007669"/>
    <property type="project" value="TreeGrafter"/>
</dbReference>
<dbReference type="GO" id="GO:0031625">
    <property type="term" value="F:ubiquitin protein ligase binding"/>
    <property type="evidence" value="ECO:0007669"/>
    <property type="project" value="TreeGrafter"/>
</dbReference>
<dbReference type="Proteomes" id="UP000078576">
    <property type="component" value="Unassembled WGS sequence"/>
</dbReference>
<feature type="compositionally biased region" description="Low complexity" evidence="1">
    <location>
        <begin position="478"/>
        <end position="506"/>
    </location>
</feature>
<feature type="region of interest" description="Disordered" evidence="1">
    <location>
        <begin position="48"/>
        <end position="71"/>
    </location>
</feature>
<feature type="compositionally biased region" description="Low complexity" evidence="1">
    <location>
        <begin position="550"/>
        <end position="565"/>
    </location>
</feature>
<dbReference type="EMBL" id="KN714754">
    <property type="protein sequence ID" value="KUI60593.1"/>
    <property type="molecule type" value="Genomic_DNA"/>
</dbReference>
<dbReference type="InterPro" id="IPR014756">
    <property type="entry name" value="Ig_E-set"/>
</dbReference>
<evidence type="ECO:0000259" key="2">
    <source>
        <dbReference type="Pfam" id="PF00339"/>
    </source>
</evidence>
<dbReference type="InterPro" id="IPR011021">
    <property type="entry name" value="Arrestin-like_N"/>
</dbReference>
<dbReference type="CDD" id="cd22952">
    <property type="entry name" value="ART10-like"/>
    <property type="match status" value="1"/>
</dbReference>
<protein>
    <submittedName>
        <fullName evidence="3">Arrestin-related trafficking adapter 10</fullName>
    </submittedName>
</protein>
<feature type="compositionally biased region" description="Basic residues" evidence="1">
    <location>
        <begin position="422"/>
        <end position="431"/>
    </location>
</feature>
<dbReference type="GO" id="GO:0005886">
    <property type="term" value="C:plasma membrane"/>
    <property type="evidence" value="ECO:0007669"/>
    <property type="project" value="TreeGrafter"/>
</dbReference>
<feature type="region of interest" description="Disordered" evidence="1">
    <location>
        <begin position="234"/>
        <end position="275"/>
    </location>
</feature>